<keyword evidence="4" id="KW-1185">Reference proteome</keyword>
<name>A0A2Z4XYF7_9GAMM</name>
<reference evidence="2 4" key="2">
    <citation type="submission" date="2019-08" db="EMBL/GenBank/DDBJ databases">
        <title>Complete genome sequences of Francisella adeliensis (FSC1325 and FSC1326).</title>
        <authorList>
            <person name="Ohrman C."/>
            <person name="Uneklint I."/>
            <person name="Vallesi A."/>
            <person name="Karlsson L."/>
            <person name="Sjodin A."/>
        </authorList>
    </citation>
    <scope>NUCLEOTIDE SEQUENCE [LARGE SCALE GENOMIC DNA]</scope>
    <source>
        <strain evidence="2 4">FSC1325</strain>
    </source>
</reference>
<dbReference type="AlphaFoldDB" id="A0A2Z4XYF7"/>
<dbReference type="EMBL" id="CP021781">
    <property type="protein sequence ID" value="AXA33780.1"/>
    <property type="molecule type" value="Genomic_DNA"/>
</dbReference>
<proteinExistence type="predicted"/>
<dbReference type="RefSeq" id="WP_112869954.1">
    <property type="nucleotide sequence ID" value="NZ_CP021781.1"/>
</dbReference>
<dbReference type="KEGG" id="fad:CDH04_04835"/>
<evidence type="ECO:0000313" key="3">
    <source>
        <dbReference type="Proteomes" id="UP000251120"/>
    </source>
</evidence>
<organism evidence="1 3">
    <name type="scientific">Francisella adeliensis</name>
    <dbReference type="NCBI Taxonomy" id="2007306"/>
    <lineage>
        <taxon>Bacteria</taxon>
        <taxon>Pseudomonadati</taxon>
        <taxon>Pseudomonadota</taxon>
        <taxon>Gammaproteobacteria</taxon>
        <taxon>Thiotrichales</taxon>
        <taxon>Francisellaceae</taxon>
        <taxon>Francisella</taxon>
    </lineage>
</organism>
<accession>A0A2Z4XYF7</accession>
<sequence>MKKKILIILTIILPIQVFAFSLVGNPIKVPGEKEYIIYSSKKIEKAKIPDTQNAVIDTTLLVYNIQTQASKATQMFYVKNNRINDFKDSVWAIPVSKMLTVATFEYLLDHNIVSGLAFQDINIRQNFTLSGTTPYGPIIDLDNKMFYFYISFYLKNEKTGKTVIKTIKYQQPLEGNNVDADIYAKLTNKALLHIFKELKPWLIKNLKTQKDIAKKFTTTGPLEGLKVKIPSK</sequence>
<protein>
    <recommendedName>
        <fullName evidence="5">ABC-type transport auxiliary lipoprotein component domain-containing protein</fullName>
    </recommendedName>
</protein>
<dbReference type="EMBL" id="CP043424">
    <property type="protein sequence ID" value="QIW12014.1"/>
    <property type="molecule type" value="Genomic_DNA"/>
</dbReference>
<evidence type="ECO:0008006" key="5">
    <source>
        <dbReference type="Google" id="ProtNLM"/>
    </source>
</evidence>
<reference evidence="1 3" key="1">
    <citation type="submission" date="2017-06" db="EMBL/GenBank/DDBJ databases">
        <title>Complete genome of Francisella adeliensis.</title>
        <authorList>
            <person name="Vallesi A."/>
            <person name="Sjodin A."/>
        </authorList>
    </citation>
    <scope>NUCLEOTIDE SEQUENCE [LARGE SCALE GENOMIC DNA]</scope>
    <source>
        <strain evidence="1 3">FDC440</strain>
    </source>
</reference>
<dbReference type="Proteomes" id="UP000681131">
    <property type="component" value="Chromosome"/>
</dbReference>
<evidence type="ECO:0000313" key="2">
    <source>
        <dbReference type="EMBL" id="QIW12014.1"/>
    </source>
</evidence>
<gene>
    <name evidence="1" type="ORF">CDH04_04835</name>
    <name evidence="2" type="ORF">FZC43_04840</name>
</gene>
<dbReference type="OrthoDB" id="5605187at2"/>
<evidence type="ECO:0000313" key="4">
    <source>
        <dbReference type="Proteomes" id="UP000681131"/>
    </source>
</evidence>
<evidence type="ECO:0000313" key="1">
    <source>
        <dbReference type="EMBL" id="AXA33780.1"/>
    </source>
</evidence>
<dbReference type="Proteomes" id="UP000251120">
    <property type="component" value="Chromosome"/>
</dbReference>
<dbReference type="SUPFAM" id="SSF159594">
    <property type="entry name" value="XCC0632-like"/>
    <property type="match status" value="1"/>
</dbReference>